<dbReference type="InterPro" id="IPR036514">
    <property type="entry name" value="SGNH_hydro_sf"/>
</dbReference>
<evidence type="ECO:0000313" key="2">
    <source>
        <dbReference type="EMBL" id="MBL0421650.1"/>
    </source>
</evidence>
<keyword evidence="3" id="KW-1185">Reference proteome</keyword>
<proteinExistence type="predicted"/>
<reference evidence="2" key="1">
    <citation type="submission" date="2021-01" db="EMBL/GenBank/DDBJ databases">
        <title>Ramlibacter sp. strain AW1 16S ribosomal RNA gene Genome sequencing and assembly.</title>
        <authorList>
            <person name="Kang M."/>
        </authorList>
    </citation>
    <scope>NUCLEOTIDE SEQUENCE</scope>
    <source>
        <strain evidence="2">AW1</strain>
    </source>
</reference>
<gene>
    <name evidence="2" type="ORF">JI739_14935</name>
</gene>
<name>A0A936ZV04_9BURK</name>
<feature type="domain" description="SGNH hydrolase-type esterase" evidence="1">
    <location>
        <begin position="89"/>
        <end position="219"/>
    </location>
</feature>
<dbReference type="RefSeq" id="WP_201684719.1">
    <property type="nucleotide sequence ID" value="NZ_JAEQNA010000005.1"/>
</dbReference>
<dbReference type="SUPFAM" id="SSF52266">
    <property type="entry name" value="SGNH hydrolase"/>
    <property type="match status" value="1"/>
</dbReference>
<dbReference type="AlphaFoldDB" id="A0A936ZV04"/>
<organism evidence="2 3">
    <name type="scientific">Ramlibacter aurantiacus</name>
    <dbReference type="NCBI Taxonomy" id="2801330"/>
    <lineage>
        <taxon>Bacteria</taxon>
        <taxon>Pseudomonadati</taxon>
        <taxon>Pseudomonadota</taxon>
        <taxon>Betaproteobacteria</taxon>
        <taxon>Burkholderiales</taxon>
        <taxon>Comamonadaceae</taxon>
        <taxon>Ramlibacter</taxon>
    </lineage>
</organism>
<sequence length="235" mass="25724">MKLFAAVLLALLAGLLIGLWLGRGGGQAITTRLQQALVGQTSFLPPPDALAQQIRRDRVAFFRASPARAEVVMLGDSHSENGPWSELFTGTTVLNRGIGWDSSQDVLDRLDEVIARKPATVFLLVGIVDLRYGQEPEAVAARIRTIASRLREAGIRTRVQSVLPVAARLNEPTNERVRRLNELLRPDPDFVDLHPVLVQGGALDPGLTRDGVHLTPSAYVAWSRHIEPLLPSRSN</sequence>
<dbReference type="Proteomes" id="UP000613011">
    <property type="component" value="Unassembled WGS sequence"/>
</dbReference>
<dbReference type="Gene3D" id="3.40.50.1110">
    <property type="entry name" value="SGNH hydrolase"/>
    <property type="match status" value="1"/>
</dbReference>
<comment type="caution">
    <text evidence="2">The sequence shown here is derived from an EMBL/GenBank/DDBJ whole genome shotgun (WGS) entry which is preliminary data.</text>
</comment>
<dbReference type="GO" id="GO:0016788">
    <property type="term" value="F:hydrolase activity, acting on ester bonds"/>
    <property type="evidence" value="ECO:0007669"/>
    <property type="project" value="UniProtKB-ARBA"/>
</dbReference>
<evidence type="ECO:0000313" key="3">
    <source>
        <dbReference type="Proteomes" id="UP000613011"/>
    </source>
</evidence>
<dbReference type="Pfam" id="PF13472">
    <property type="entry name" value="Lipase_GDSL_2"/>
    <property type="match status" value="1"/>
</dbReference>
<accession>A0A936ZV04</accession>
<dbReference type="InterPro" id="IPR013830">
    <property type="entry name" value="SGNH_hydro"/>
</dbReference>
<evidence type="ECO:0000259" key="1">
    <source>
        <dbReference type="Pfam" id="PF13472"/>
    </source>
</evidence>
<protein>
    <recommendedName>
        <fullName evidence="1">SGNH hydrolase-type esterase domain-containing protein</fullName>
    </recommendedName>
</protein>
<dbReference type="EMBL" id="JAEQNA010000005">
    <property type="protein sequence ID" value="MBL0421650.1"/>
    <property type="molecule type" value="Genomic_DNA"/>
</dbReference>